<gene>
    <name evidence="3" type="ORF">MM171B00786_0002</name>
</gene>
<keyword evidence="1" id="KW-0472">Membrane</keyword>
<dbReference type="AlphaFoldDB" id="A0A6M3M6C2"/>
<accession>A0A6M3M6C2</accession>
<name>A0A6M3M6C2_9ZZZZ</name>
<dbReference type="SUPFAM" id="SSF48317">
    <property type="entry name" value="Acid phosphatase/Vanadium-dependent haloperoxidase"/>
    <property type="match status" value="1"/>
</dbReference>
<feature type="transmembrane region" description="Helical" evidence="1">
    <location>
        <begin position="119"/>
        <end position="137"/>
    </location>
</feature>
<keyword evidence="1" id="KW-0812">Transmembrane</keyword>
<evidence type="ECO:0000259" key="2">
    <source>
        <dbReference type="SMART" id="SM00014"/>
    </source>
</evidence>
<protein>
    <recommendedName>
        <fullName evidence="2">Phosphatidic acid phosphatase type 2/haloperoxidase domain-containing protein</fullName>
    </recommendedName>
</protein>
<dbReference type="PANTHER" id="PTHR14969:SF13">
    <property type="entry name" value="AT30094P"/>
    <property type="match status" value="1"/>
</dbReference>
<dbReference type="SMART" id="SM00014">
    <property type="entry name" value="acidPPc"/>
    <property type="match status" value="1"/>
</dbReference>
<evidence type="ECO:0000256" key="1">
    <source>
        <dbReference type="SAM" id="Phobius"/>
    </source>
</evidence>
<organism evidence="3">
    <name type="scientific">viral metagenome</name>
    <dbReference type="NCBI Taxonomy" id="1070528"/>
    <lineage>
        <taxon>unclassified sequences</taxon>
        <taxon>metagenomes</taxon>
        <taxon>organismal metagenomes</taxon>
    </lineage>
</organism>
<dbReference type="Gene3D" id="1.20.144.10">
    <property type="entry name" value="Phosphatidic acid phosphatase type 2/haloperoxidase"/>
    <property type="match status" value="1"/>
</dbReference>
<feature type="transmembrane region" description="Helical" evidence="1">
    <location>
        <begin position="53"/>
        <end position="74"/>
    </location>
</feature>
<dbReference type="GO" id="GO:0042392">
    <property type="term" value="F:sphingosine-1-phosphate phosphatase activity"/>
    <property type="evidence" value="ECO:0007669"/>
    <property type="project" value="TreeGrafter"/>
</dbReference>
<feature type="transmembrane region" description="Helical" evidence="1">
    <location>
        <begin position="143"/>
        <end position="162"/>
    </location>
</feature>
<dbReference type="InterPro" id="IPR036938">
    <property type="entry name" value="PAP2/HPO_sf"/>
</dbReference>
<feature type="transmembrane region" description="Helical" evidence="1">
    <location>
        <begin position="20"/>
        <end position="41"/>
    </location>
</feature>
<dbReference type="EMBL" id="MT143839">
    <property type="protein sequence ID" value="QJB03317.1"/>
    <property type="molecule type" value="Genomic_DNA"/>
</dbReference>
<dbReference type="PANTHER" id="PTHR14969">
    <property type="entry name" value="SPHINGOSINE-1-PHOSPHATE PHOSPHOHYDROLASE"/>
    <property type="match status" value="1"/>
</dbReference>
<reference evidence="3" key="1">
    <citation type="submission" date="2020-03" db="EMBL/GenBank/DDBJ databases">
        <title>The deep terrestrial virosphere.</title>
        <authorList>
            <person name="Holmfeldt K."/>
            <person name="Nilsson E."/>
            <person name="Simone D."/>
            <person name="Lopez-Fernandez M."/>
            <person name="Wu X."/>
            <person name="de Brujin I."/>
            <person name="Lundin D."/>
            <person name="Andersson A."/>
            <person name="Bertilsson S."/>
            <person name="Dopson M."/>
        </authorList>
    </citation>
    <scope>NUCLEOTIDE SEQUENCE</scope>
    <source>
        <strain evidence="3">MM171B00786</strain>
    </source>
</reference>
<dbReference type="Pfam" id="PF01569">
    <property type="entry name" value="PAP2"/>
    <property type="match status" value="1"/>
</dbReference>
<feature type="transmembrane region" description="Helical" evidence="1">
    <location>
        <begin position="94"/>
        <end position="112"/>
    </location>
</feature>
<proteinExistence type="predicted"/>
<sequence length="170" mass="18994">MNFYLNQQAVLGATSTTFIITFLASFLIWFMFAGLIILWFVDGRVKKEQALRAFAAALLAWVIAQMLKSLLPSVRPFLINGELPLTLTFHFDNAFPSSHTAIAFGLAITLWLHNKKLGIVYIALAFLVAVGRVFANVHYILDVVIGSMIGTMVAVVVSKLRFFRLLKTKK</sequence>
<dbReference type="InterPro" id="IPR000326">
    <property type="entry name" value="PAP2/HPO"/>
</dbReference>
<evidence type="ECO:0000313" key="3">
    <source>
        <dbReference type="EMBL" id="QJB03317.1"/>
    </source>
</evidence>
<feature type="domain" description="Phosphatidic acid phosphatase type 2/haloperoxidase" evidence="2">
    <location>
        <begin position="49"/>
        <end position="158"/>
    </location>
</feature>
<keyword evidence="1" id="KW-1133">Transmembrane helix</keyword>